<gene>
    <name evidence="2" type="ORF">GCM10023189_32160</name>
</gene>
<comment type="caution">
    <text evidence="2">The sequence shown here is derived from an EMBL/GenBank/DDBJ whole genome shotgun (WGS) entry which is preliminary data.</text>
</comment>
<dbReference type="Proteomes" id="UP001501175">
    <property type="component" value="Unassembled WGS sequence"/>
</dbReference>
<dbReference type="InterPro" id="IPR001173">
    <property type="entry name" value="Glyco_trans_2-like"/>
</dbReference>
<dbReference type="EMBL" id="BAABHD010000030">
    <property type="protein sequence ID" value="GAA4459035.1"/>
    <property type="molecule type" value="Genomic_DNA"/>
</dbReference>
<dbReference type="CDD" id="cd00761">
    <property type="entry name" value="Glyco_tranf_GTA_type"/>
    <property type="match status" value="1"/>
</dbReference>
<dbReference type="PANTHER" id="PTHR43685">
    <property type="entry name" value="GLYCOSYLTRANSFERASE"/>
    <property type="match status" value="1"/>
</dbReference>
<evidence type="ECO:0000313" key="2">
    <source>
        <dbReference type="EMBL" id="GAA4459035.1"/>
    </source>
</evidence>
<protein>
    <submittedName>
        <fullName evidence="2">Glycosyltransferase</fullName>
    </submittedName>
</protein>
<organism evidence="2 3">
    <name type="scientific">Nibrella saemangeumensis</name>
    <dbReference type="NCBI Taxonomy" id="1084526"/>
    <lineage>
        <taxon>Bacteria</taxon>
        <taxon>Pseudomonadati</taxon>
        <taxon>Bacteroidota</taxon>
        <taxon>Cytophagia</taxon>
        <taxon>Cytophagales</taxon>
        <taxon>Spirosomataceae</taxon>
        <taxon>Nibrella</taxon>
    </lineage>
</organism>
<dbReference type="SUPFAM" id="SSF53448">
    <property type="entry name" value="Nucleotide-diphospho-sugar transferases"/>
    <property type="match status" value="1"/>
</dbReference>
<feature type="domain" description="Glycosyltransferase 2-like" evidence="1">
    <location>
        <begin position="3"/>
        <end position="143"/>
    </location>
</feature>
<evidence type="ECO:0000313" key="3">
    <source>
        <dbReference type="Proteomes" id="UP001501175"/>
    </source>
</evidence>
<dbReference type="InterPro" id="IPR050834">
    <property type="entry name" value="Glycosyltransf_2"/>
</dbReference>
<reference evidence="3" key="1">
    <citation type="journal article" date="2019" name="Int. J. Syst. Evol. Microbiol.">
        <title>The Global Catalogue of Microorganisms (GCM) 10K type strain sequencing project: providing services to taxonomists for standard genome sequencing and annotation.</title>
        <authorList>
            <consortium name="The Broad Institute Genomics Platform"/>
            <consortium name="The Broad Institute Genome Sequencing Center for Infectious Disease"/>
            <person name="Wu L."/>
            <person name="Ma J."/>
        </authorList>
    </citation>
    <scope>NUCLEOTIDE SEQUENCE [LARGE SCALE GENOMIC DNA]</scope>
    <source>
        <strain evidence="3">JCM 17927</strain>
    </source>
</reference>
<sequence>MFTIVIPLYNKAHTIKDTLDSVLLQTYENYEVVIVDDGSTDEGVEVIKKYTKDQRIKIINQKNLGVSAARNLGVEKAKYEYIAFLDGDDEWKPEYLKIMKEAICEYPKAGMVCCAGYGKHKGGSTSVRIAKRYTGMIKEIDFFQNPHVFLHTSATVVKKKEFKEAGGFPNGMKRNEDFAFFFTLALQTPVVYCGIPLSIYNHGVKGQATSTESEKVISDIIERFNYVYKNWLKSSPMNISCKIFMKYEIRHYFINELRKNNYESLYYFLNNLHPGLLGMFSPHEINIYKSKGARYIGIICILLTKLRWRIRLYPRVGEV</sequence>
<dbReference type="Gene3D" id="3.90.550.10">
    <property type="entry name" value="Spore Coat Polysaccharide Biosynthesis Protein SpsA, Chain A"/>
    <property type="match status" value="1"/>
</dbReference>
<keyword evidence="3" id="KW-1185">Reference proteome</keyword>
<proteinExistence type="predicted"/>
<name>A0ABP8N3S2_9BACT</name>
<evidence type="ECO:0000259" key="1">
    <source>
        <dbReference type="Pfam" id="PF00535"/>
    </source>
</evidence>
<dbReference type="Pfam" id="PF00535">
    <property type="entry name" value="Glycos_transf_2"/>
    <property type="match status" value="1"/>
</dbReference>
<dbReference type="RefSeq" id="WP_345244887.1">
    <property type="nucleotide sequence ID" value="NZ_BAABHD010000030.1"/>
</dbReference>
<accession>A0ABP8N3S2</accession>
<dbReference type="InterPro" id="IPR029044">
    <property type="entry name" value="Nucleotide-diphossugar_trans"/>
</dbReference>
<dbReference type="PANTHER" id="PTHR43685:SF2">
    <property type="entry name" value="GLYCOSYLTRANSFERASE 2-LIKE DOMAIN-CONTAINING PROTEIN"/>
    <property type="match status" value="1"/>
</dbReference>